<feature type="region of interest" description="Disordered" evidence="16">
    <location>
        <begin position="1141"/>
        <end position="1162"/>
    </location>
</feature>
<evidence type="ECO:0000256" key="4">
    <source>
        <dbReference type="ARBA" id="ARBA00022553"/>
    </source>
</evidence>
<sequence length="1201" mass="131958">MGLARQSRRFERPTKEISVEFRLNNYVLFPTIDSFTLHRWEVIFPKWRELKSDAKVVRPLSPAEVLAGCGVCARVPPGEPCVAMGADRLFTFDLAFDTATDQRAVYAAAVLPLVKGALHGYNATVLAYGQTGSGKTYTMGSGWEADDDGELNGHDDDEHANEAGERVRRGIIPRALRDLFAEADRECEEARTAGRLPPEFAVHAQFIELYNEELLDLLEPLQARGALRIAEEAGGGVRVLGATAHSVRSARDALHTLRAGALARTTAATAMNTSSSRSHAVFSLLIKSRRLVPVDSETCNDVDADVGPDADQFETLTAKIHFVDLAGSERLKRTGATGERAREGISINSGLLALGNVISALGDRSRRATHVPYRDSKLTRLLQDSLGGNSQTVMIACVSPSDRDFMETLNTLKYANRARNIKNKLVVNQDLSARTIQQLRREVARLQLELQEFRQGKRVPRAADADGGGDLPEDGFSDLYHENLALRAEAEALRTRLKAAQGTVDQLSRRNADLLAERALAPLTAPGEPPTPSDCSLATLVGGYVAEVEELRAKLIEANGMYEAARRRESRVRSQHNSTATLLNDAKRDLQEEKQLLARSMGELEMRRKLEVGDCGDAPAIGERERAEGESADESDGSDGEGDEPAEDEEDSETKACAALSEELAALSGDIDMKARLIEELELSQQRLGALRQHYEQRLQALHQQIKATQEERDKVLTSCVSSPGGPAAGAGAGDKVRRVRDEYERRLADMTRELRRLQAAQSQHARLARDQAATAQELARLRSELQERKREKVKVMQRMREEARRHATAEKVRAKEVAQLRKESRRHANLIRTLRAERDLKEQVLRRKREEVEALRRARRAPTSRNARAAEADARDSWARLARWASRATLARALCGELEAGLERALAERERVRAEVASGVHPDPEAARDHLRYLQQTIADTQQQIMQLEDEGEEGTLPELLQTVRSAEAGRYALERMAALLLQHGHNAARLRTLLQDTQARLRQLEAAAERERLQRAVGGVGLAALVSPGTATRCVSPADDRTADESQCNPDSPAVTSPFATPFQRNSPRRGSVRLRDLGVVPRDESGLMTQSLSEAPPHPVPLARVPSAPGGLRYAPAACPIETGATPPVLQRRPLYRGLAPASPPQTPPGESPRAHRSLVKPASLYVSSAWRAVPRRCGRGARARSLLSFAASSPTST</sequence>
<dbReference type="InterPro" id="IPR036961">
    <property type="entry name" value="Kinesin_motor_dom_sf"/>
</dbReference>
<evidence type="ECO:0000256" key="6">
    <source>
        <dbReference type="ARBA" id="ARBA00022701"/>
    </source>
</evidence>
<keyword evidence="3" id="KW-0963">Cytoplasm</keyword>
<feature type="coiled-coil region" evidence="15">
    <location>
        <begin position="483"/>
        <end position="517"/>
    </location>
</feature>
<dbReference type="SUPFAM" id="SSF52540">
    <property type="entry name" value="P-loop containing nucleoside triphosphate hydrolases"/>
    <property type="match status" value="1"/>
</dbReference>
<dbReference type="InterPro" id="IPR056533">
    <property type="entry name" value="KIF21A/B_hel_1"/>
</dbReference>
<keyword evidence="4" id="KW-0597">Phosphoprotein</keyword>
<dbReference type="FunFam" id="3.40.850.10:FF:000011">
    <property type="entry name" value="Kinesin family member 21A"/>
    <property type="match status" value="1"/>
</dbReference>
<dbReference type="GO" id="GO:0042995">
    <property type="term" value="C:cell projection"/>
    <property type="evidence" value="ECO:0007669"/>
    <property type="project" value="UniProtKB-SubCell"/>
</dbReference>
<feature type="compositionally biased region" description="Pro residues" evidence="16">
    <location>
        <begin position="1145"/>
        <end position="1154"/>
    </location>
</feature>
<feature type="region of interest" description="Disordered" evidence="16">
    <location>
        <begin position="1038"/>
        <end position="1074"/>
    </location>
</feature>
<dbReference type="Pfam" id="PF00225">
    <property type="entry name" value="Kinesin"/>
    <property type="match status" value="1"/>
</dbReference>
<dbReference type="Pfam" id="PF25764">
    <property type="entry name" value="KIF21A_4th"/>
    <property type="match status" value="1"/>
</dbReference>
<dbReference type="Proteomes" id="UP000299102">
    <property type="component" value="Unassembled WGS sequence"/>
</dbReference>
<evidence type="ECO:0000256" key="9">
    <source>
        <dbReference type="ARBA" id="ARBA00022840"/>
    </source>
</evidence>
<accession>A0A4C1VLT6</accession>
<keyword evidence="19" id="KW-1185">Reference proteome</keyword>
<dbReference type="AlphaFoldDB" id="A0A4C1VLT6"/>
<name>A0A4C1VLT6_EUMVA</name>
<evidence type="ECO:0000256" key="10">
    <source>
        <dbReference type="ARBA" id="ARBA00023054"/>
    </source>
</evidence>
<evidence type="ECO:0000256" key="11">
    <source>
        <dbReference type="ARBA" id="ARBA00023175"/>
    </source>
</evidence>
<comment type="similarity">
    <text evidence="14">Belongs to the TRAFAC class myosin-kinesin ATPase superfamily. Kinesin family.</text>
</comment>
<keyword evidence="10 15" id="KW-0175">Coiled coil</keyword>
<dbReference type="GO" id="GO:0051231">
    <property type="term" value="P:spindle elongation"/>
    <property type="evidence" value="ECO:0007669"/>
    <property type="project" value="TreeGrafter"/>
</dbReference>
<evidence type="ECO:0000256" key="7">
    <source>
        <dbReference type="ARBA" id="ARBA00022737"/>
    </source>
</evidence>
<dbReference type="GO" id="GO:0005875">
    <property type="term" value="C:microtubule associated complex"/>
    <property type="evidence" value="ECO:0007669"/>
    <property type="project" value="TreeGrafter"/>
</dbReference>
<evidence type="ECO:0000256" key="15">
    <source>
        <dbReference type="SAM" id="Coils"/>
    </source>
</evidence>
<dbReference type="Pfam" id="PF23203">
    <property type="entry name" value="KIF21A"/>
    <property type="match status" value="1"/>
</dbReference>
<feature type="domain" description="Kinesin motor" evidence="17">
    <location>
        <begin position="50"/>
        <end position="421"/>
    </location>
</feature>
<dbReference type="EMBL" id="BGZK01000353">
    <property type="protein sequence ID" value="GBP38725.1"/>
    <property type="molecule type" value="Genomic_DNA"/>
</dbReference>
<keyword evidence="12" id="KW-0206">Cytoskeleton</keyword>
<dbReference type="STRING" id="151549.A0A4C1VLT6"/>
<keyword evidence="5" id="KW-0853">WD repeat</keyword>
<dbReference type="PROSITE" id="PS50067">
    <property type="entry name" value="KINESIN_MOTOR_2"/>
    <property type="match status" value="1"/>
</dbReference>
<evidence type="ECO:0000256" key="5">
    <source>
        <dbReference type="ARBA" id="ARBA00022574"/>
    </source>
</evidence>
<comment type="caution">
    <text evidence="18">The sequence shown here is derived from an EMBL/GenBank/DDBJ whole genome shotgun (WGS) entry which is preliminary data.</text>
</comment>
<dbReference type="OrthoDB" id="3176171at2759"/>
<dbReference type="PROSITE" id="PS00411">
    <property type="entry name" value="KINESIN_MOTOR_1"/>
    <property type="match status" value="1"/>
</dbReference>
<dbReference type="GO" id="GO:0005524">
    <property type="term" value="F:ATP binding"/>
    <property type="evidence" value="ECO:0007669"/>
    <property type="project" value="UniProtKB-UniRule"/>
</dbReference>
<evidence type="ECO:0000256" key="12">
    <source>
        <dbReference type="ARBA" id="ARBA00023212"/>
    </source>
</evidence>
<evidence type="ECO:0000313" key="19">
    <source>
        <dbReference type="Proteomes" id="UP000299102"/>
    </source>
</evidence>
<feature type="coiled-coil region" evidence="15">
    <location>
        <begin position="429"/>
        <end position="456"/>
    </location>
</feature>
<proteinExistence type="inferred from homology"/>
<feature type="region of interest" description="Disordered" evidence="16">
    <location>
        <begin position="610"/>
        <end position="655"/>
    </location>
</feature>
<keyword evidence="13" id="KW-0966">Cell projection</keyword>
<dbReference type="InterPro" id="IPR019821">
    <property type="entry name" value="Kinesin_motor_CS"/>
</dbReference>
<feature type="region of interest" description="Disordered" evidence="16">
    <location>
        <begin position="718"/>
        <end position="738"/>
    </location>
</feature>
<organism evidence="18 19">
    <name type="scientific">Eumeta variegata</name>
    <name type="common">Bagworm moth</name>
    <name type="synonym">Eumeta japonica</name>
    <dbReference type="NCBI Taxonomy" id="151549"/>
    <lineage>
        <taxon>Eukaryota</taxon>
        <taxon>Metazoa</taxon>
        <taxon>Ecdysozoa</taxon>
        <taxon>Arthropoda</taxon>
        <taxon>Hexapoda</taxon>
        <taxon>Insecta</taxon>
        <taxon>Pterygota</taxon>
        <taxon>Neoptera</taxon>
        <taxon>Endopterygota</taxon>
        <taxon>Lepidoptera</taxon>
        <taxon>Glossata</taxon>
        <taxon>Ditrysia</taxon>
        <taxon>Tineoidea</taxon>
        <taxon>Psychidae</taxon>
        <taxon>Oiketicinae</taxon>
        <taxon>Eumeta</taxon>
    </lineage>
</organism>
<evidence type="ECO:0000313" key="18">
    <source>
        <dbReference type="EMBL" id="GBP38725.1"/>
    </source>
</evidence>
<evidence type="ECO:0000256" key="2">
    <source>
        <dbReference type="ARBA" id="ARBA00004316"/>
    </source>
</evidence>
<dbReference type="Pfam" id="PF23204">
    <property type="entry name" value="KIF21A_2nd"/>
    <property type="match status" value="1"/>
</dbReference>
<dbReference type="InterPro" id="IPR001752">
    <property type="entry name" value="Kinesin_motor_dom"/>
</dbReference>
<dbReference type="GO" id="GO:0005874">
    <property type="term" value="C:microtubule"/>
    <property type="evidence" value="ECO:0007669"/>
    <property type="project" value="UniProtKB-KW"/>
</dbReference>
<feature type="coiled-coil region" evidence="15">
    <location>
        <begin position="896"/>
        <end position="952"/>
    </location>
</feature>
<gene>
    <name evidence="18" type="primary">Kif21b</name>
    <name evidence="18" type="ORF">EVAR_22374_1</name>
</gene>
<dbReference type="InterPro" id="IPR056532">
    <property type="entry name" value="KIF21A/B_hel_2"/>
</dbReference>
<dbReference type="PRINTS" id="PR00380">
    <property type="entry name" value="KINESINHEAVY"/>
</dbReference>
<keyword evidence="11 14" id="KW-0505">Motor protein</keyword>
<evidence type="ECO:0000256" key="1">
    <source>
        <dbReference type="ARBA" id="ARBA00004245"/>
    </source>
</evidence>
<reference evidence="18 19" key="1">
    <citation type="journal article" date="2019" name="Commun. Biol.">
        <title>The bagworm genome reveals a unique fibroin gene that provides high tensile strength.</title>
        <authorList>
            <person name="Kono N."/>
            <person name="Nakamura H."/>
            <person name="Ohtoshi R."/>
            <person name="Tomita M."/>
            <person name="Numata K."/>
            <person name="Arakawa K."/>
        </authorList>
    </citation>
    <scope>NUCLEOTIDE SEQUENCE [LARGE SCALE GENOMIC DNA]</scope>
</reference>
<dbReference type="GO" id="GO:0008017">
    <property type="term" value="F:microtubule binding"/>
    <property type="evidence" value="ECO:0007669"/>
    <property type="project" value="InterPro"/>
</dbReference>
<keyword evidence="7" id="KW-0677">Repeat</keyword>
<evidence type="ECO:0000259" key="17">
    <source>
        <dbReference type="PROSITE" id="PS50067"/>
    </source>
</evidence>
<dbReference type="SMART" id="SM00129">
    <property type="entry name" value="KISc"/>
    <property type="match status" value="1"/>
</dbReference>
<evidence type="ECO:0000256" key="14">
    <source>
        <dbReference type="PROSITE-ProRule" id="PRU00283"/>
    </source>
</evidence>
<evidence type="ECO:0000256" key="8">
    <source>
        <dbReference type="ARBA" id="ARBA00022741"/>
    </source>
</evidence>
<dbReference type="PANTHER" id="PTHR47969:SF28">
    <property type="entry name" value="KINESIN-LIKE PROTEIN KIF21B"/>
    <property type="match status" value="1"/>
</dbReference>
<dbReference type="PANTHER" id="PTHR47969">
    <property type="entry name" value="CHROMOSOME-ASSOCIATED KINESIN KIF4A-RELATED"/>
    <property type="match status" value="1"/>
</dbReference>
<dbReference type="GO" id="GO:0003777">
    <property type="term" value="F:microtubule motor activity"/>
    <property type="evidence" value="ECO:0007669"/>
    <property type="project" value="InterPro"/>
</dbReference>
<comment type="subcellular location">
    <subcellularLocation>
        <location evidence="2">Cell projection</location>
    </subcellularLocation>
    <subcellularLocation>
        <location evidence="1">Cytoplasm</location>
        <location evidence="1">Cytoskeleton</location>
    </subcellularLocation>
</comment>
<dbReference type="Gene3D" id="3.40.850.10">
    <property type="entry name" value="Kinesin motor domain"/>
    <property type="match status" value="1"/>
</dbReference>
<dbReference type="GO" id="GO:0007018">
    <property type="term" value="P:microtubule-based movement"/>
    <property type="evidence" value="ECO:0007669"/>
    <property type="project" value="InterPro"/>
</dbReference>
<evidence type="ECO:0000256" key="13">
    <source>
        <dbReference type="ARBA" id="ARBA00023273"/>
    </source>
</evidence>
<feature type="compositionally biased region" description="Basic and acidic residues" evidence="16">
    <location>
        <begin position="151"/>
        <end position="166"/>
    </location>
</feature>
<keyword evidence="9 14" id="KW-0067">ATP-binding</keyword>
<dbReference type="InterPro" id="IPR027417">
    <property type="entry name" value="P-loop_NTPase"/>
</dbReference>
<keyword evidence="6" id="KW-0493">Microtubule</keyword>
<keyword evidence="8 14" id="KW-0547">Nucleotide-binding</keyword>
<feature type="region of interest" description="Disordered" evidence="16">
    <location>
        <begin position="139"/>
        <end position="166"/>
    </location>
</feature>
<feature type="compositionally biased region" description="Polar residues" evidence="16">
    <location>
        <begin position="1047"/>
        <end position="1068"/>
    </location>
</feature>
<dbReference type="InterPro" id="IPR027640">
    <property type="entry name" value="Kinesin-like_fam"/>
</dbReference>
<feature type="compositionally biased region" description="Acidic residues" evidence="16">
    <location>
        <begin position="630"/>
        <end position="652"/>
    </location>
</feature>
<feature type="coiled-coil region" evidence="15">
    <location>
        <begin position="989"/>
        <end position="1016"/>
    </location>
</feature>
<dbReference type="GO" id="GO:0007052">
    <property type="term" value="P:mitotic spindle organization"/>
    <property type="evidence" value="ECO:0007669"/>
    <property type="project" value="TreeGrafter"/>
</dbReference>
<protein>
    <submittedName>
        <fullName evidence="18">Kinesin-like protein KIF21B</fullName>
    </submittedName>
</protein>
<evidence type="ECO:0000256" key="3">
    <source>
        <dbReference type="ARBA" id="ARBA00022490"/>
    </source>
</evidence>
<feature type="region of interest" description="Disordered" evidence="16">
    <location>
        <begin position="568"/>
        <end position="587"/>
    </location>
</feature>
<feature type="binding site" evidence="14">
    <location>
        <begin position="129"/>
        <end position="136"/>
    </location>
    <ligand>
        <name>ATP</name>
        <dbReference type="ChEBI" id="CHEBI:30616"/>
    </ligand>
</feature>
<evidence type="ECO:0000256" key="16">
    <source>
        <dbReference type="SAM" id="MobiDB-lite"/>
    </source>
</evidence>